<accession>A0A1I5EN07</accession>
<dbReference type="InterPro" id="IPR018490">
    <property type="entry name" value="cNMP-bd_dom_sf"/>
</dbReference>
<dbReference type="Pfam" id="PF13545">
    <property type="entry name" value="HTH_Crp_2"/>
    <property type="match status" value="1"/>
</dbReference>
<gene>
    <name evidence="6" type="ORF">SAMN04489757_1106</name>
</gene>
<dbReference type="Gene3D" id="2.60.120.10">
    <property type="entry name" value="Jelly Rolls"/>
    <property type="match status" value="1"/>
</dbReference>
<dbReference type="PROSITE" id="PS51063">
    <property type="entry name" value="HTH_CRP_2"/>
    <property type="match status" value="1"/>
</dbReference>
<reference evidence="6 7" key="1">
    <citation type="submission" date="2016-10" db="EMBL/GenBank/DDBJ databases">
        <authorList>
            <person name="de Groot N.N."/>
        </authorList>
    </citation>
    <scope>NUCLEOTIDE SEQUENCE [LARGE SCALE GENOMIC DNA]</scope>
    <source>
        <strain evidence="6 7">DSM 1283</strain>
    </source>
</reference>
<dbReference type="InterPro" id="IPR000595">
    <property type="entry name" value="cNMP-bd_dom"/>
</dbReference>
<evidence type="ECO:0000313" key="7">
    <source>
        <dbReference type="Proteomes" id="UP000198806"/>
    </source>
</evidence>
<dbReference type="EMBL" id="FOWD01000010">
    <property type="protein sequence ID" value="SFO12431.1"/>
    <property type="molecule type" value="Genomic_DNA"/>
</dbReference>
<keyword evidence="2" id="KW-0238">DNA-binding</keyword>
<keyword evidence="6" id="KW-0418">Kinase</keyword>
<dbReference type="Proteomes" id="UP000198806">
    <property type="component" value="Unassembled WGS sequence"/>
</dbReference>
<proteinExistence type="predicted"/>
<name>A0A1I5EN07_9FIRM</name>
<evidence type="ECO:0000259" key="5">
    <source>
        <dbReference type="PROSITE" id="PS51063"/>
    </source>
</evidence>
<evidence type="ECO:0000256" key="2">
    <source>
        <dbReference type="ARBA" id="ARBA00023125"/>
    </source>
</evidence>
<dbReference type="AlphaFoldDB" id="A0A1I5EN07"/>
<dbReference type="PANTHER" id="PTHR24567">
    <property type="entry name" value="CRP FAMILY TRANSCRIPTIONAL REGULATORY PROTEIN"/>
    <property type="match status" value="1"/>
</dbReference>
<dbReference type="GO" id="GO:0005829">
    <property type="term" value="C:cytosol"/>
    <property type="evidence" value="ECO:0007669"/>
    <property type="project" value="TreeGrafter"/>
</dbReference>
<dbReference type="InterPro" id="IPR050397">
    <property type="entry name" value="Env_Response_Regulators"/>
</dbReference>
<dbReference type="SUPFAM" id="SSF46785">
    <property type="entry name" value="Winged helix' DNA-binding domain"/>
    <property type="match status" value="1"/>
</dbReference>
<dbReference type="GO" id="GO:0016301">
    <property type="term" value="F:kinase activity"/>
    <property type="evidence" value="ECO:0007669"/>
    <property type="project" value="UniProtKB-KW"/>
</dbReference>
<evidence type="ECO:0000256" key="3">
    <source>
        <dbReference type="ARBA" id="ARBA00023163"/>
    </source>
</evidence>
<dbReference type="STRING" id="1527.SAMN04489757_1106"/>
<dbReference type="RefSeq" id="WP_170847924.1">
    <property type="nucleotide sequence ID" value="NZ_BAABFM010000061.1"/>
</dbReference>
<dbReference type="InterPro" id="IPR036390">
    <property type="entry name" value="WH_DNA-bd_sf"/>
</dbReference>
<dbReference type="InterPro" id="IPR012318">
    <property type="entry name" value="HTH_CRP"/>
</dbReference>
<dbReference type="PANTHER" id="PTHR24567:SF58">
    <property type="entry name" value="CYCLIC AMP-BINDING REGULATORY PROTEIN"/>
    <property type="match status" value="1"/>
</dbReference>
<keyword evidence="3" id="KW-0804">Transcription</keyword>
<protein>
    <submittedName>
        <fullName evidence="6">cAMP-binding domain of CRP or a regulatory subunit of cAMP-dependent protein kinases</fullName>
    </submittedName>
</protein>
<evidence type="ECO:0000313" key="6">
    <source>
        <dbReference type="EMBL" id="SFO12431.1"/>
    </source>
</evidence>
<dbReference type="InterPro" id="IPR014710">
    <property type="entry name" value="RmlC-like_jellyroll"/>
</dbReference>
<dbReference type="GO" id="GO:0003677">
    <property type="term" value="F:DNA binding"/>
    <property type="evidence" value="ECO:0007669"/>
    <property type="project" value="UniProtKB-KW"/>
</dbReference>
<evidence type="ECO:0000259" key="4">
    <source>
        <dbReference type="PROSITE" id="PS50042"/>
    </source>
</evidence>
<sequence>MKDILKMLEYNVLFKGLTSSEIETLLVCSQAKVVEYKKNQIIFSQMDPPKALYVLMSGSVSVCKDSPDGRRYIVTNIEEKDIFGEVYVFLENTDYSYYVVVNSKSCVLEIPKDFFFHTCSKTCDGHSKIIKNMLGILAQKAYFLNNKVQLLTSGSLRQKIAKYLLENCNNTRYVQLNMNREQFAAYLNVTRPSLSRELIKMQEDGLIEVDRDMVKIIELDELTMSVKGLN</sequence>
<dbReference type="Pfam" id="PF00027">
    <property type="entry name" value="cNMP_binding"/>
    <property type="match status" value="1"/>
</dbReference>
<keyword evidence="6" id="KW-0808">Transferase</keyword>
<organism evidence="6 7">
    <name type="scientific">Anaerocolumna aminovalerica</name>
    <dbReference type="NCBI Taxonomy" id="1527"/>
    <lineage>
        <taxon>Bacteria</taxon>
        <taxon>Bacillati</taxon>
        <taxon>Bacillota</taxon>
        <taxon>Clostridia</taxon>
        <taxon>Lachnospirales</taxon>
        <taxon>Lachnospiraceae</taxon>
        <taxon>Anaerocolumna</taxon>
    </lineage>
</organism>
<dbReference type="SUPFAM" id="SSF51206">
    <property type="entry name" value="cAMP-binding domain-like"/>
    <property type="match status" value="1"/>
</dbReference>
<keyword evidence="1" id="KW-0805">Transcription regulation</keyword>
<dbReference type="CDD" id="cd00038">
    <property type="entry name" value="CAP_ED"/>
    <property type="match status" value="1"/>
</dbReference>
<dbReference type="PROSITE" id="PS50042">
    <property type="entry name" value="CNMP_BINDING_3"/>
    <property type="match status" value="1"/>
</dbReference>
<dbReference type="SMART" id="SM00100">
    <property type="entry name" value="cNMP"/>
    <property type="match status" value="1"/>
</dbReference>
<keyword evidence="7" id="KW-1185">Reference proteome</keyword>
<evidence type="ECO:0000256" key="1">
    <source>
        <dbReference type="ARBA" id="ARBA00023015"/>
    </source>
</evidence>
<feature type="domain" description="Cyclic nucleotide-binding" evidence="4">
    <location>
        <begin position="13"/>
        <end position="115"/>
    </location>
</feature>
<dbReference type="GO" id="GO:0003700">
    <property type="term" value="F:DNA-binding transcription factor activity"/>
    <property type="evidence" value="ECO:0007669"/>
    <property type="project" value="TreeGrafter"/>
</dbReference>
<feature type="domain" description="HTH crp-type" evidence="5">
    <location>
        <begin position="154"/>
        <end position="220"/>
    </location>
</feature>